<feature type="region of interest" description="Disordered" evidence="1">
    <location>
        <begin position="456"/>
        <end position="475"/>
    </location>
</feature>
<feature type="region of interest" description="Disordered" evidence="1">
    <location>
        <begin position="778"/>
        <end position="803"/>
    </location>
</feature>
<protein>
    <submittedName>
        <fullName evidence="2">Uncharacterized protein</fullName>
    </submittedName>
</protein>
<feature type="compositionally biased region" description="Gly residues" evidence="1">
    <location>
        <begin position="787"/>
        <end position="797"/>
    </location>
</feature>
<gene>
    <name evidence="2" type="ORF">V8G54_008614</name>
</gene>
<dbReference type="EMBL" id="CP144699">
    <property type="protein sequence ID" value="WVZ21292.1"/>
    <property type="molecule type" value="Genomic_DNA"/>
</dbReference>
<sequence>MHHWTFTPNHCRSCKPSPLNNFHHCYQQHNLKLKYKHLFDVKIMDRQEHGFYFCCEKEFYCNDNCRAHSFLLVIKEEEDIPLQGVAKLTPLLEAQLGSHALAESKTLDQTLRVLGHVARWIVGVPIILPNKRMHSHYALRDFHNSVEGIGQYAHVGPPPYSDELPLQLVDNSSLVYPLATLGLKKKSVSTSSVKIALVHWQGLSPDDTSWKNLDDLPLPTLRARLLQMGWPRPVGPNGLKNRKESQNMFITERRGIIRSRICCAEQNAEPLPLSFPEEPEFLQERQEVCPGAIELLNLARVVDQIGVEEANGVLEMANLRATVEDLSIEVLQLPLRLEERGRAERDLLHEMELHNIEVVRELLLQREVLGNVGEGAGGAERSSVLEAEVLFEVERGDLAEAGDERLTLAGGGGSIGEVVDLFLGGVVTDVLEAMVGFGDRDDVVVEVRSGNLGGGLGNSDGSELGRGDCGGGGPPGAPGCGIRSRGFEWNRNLIWKEKQTKRGRWVTFPTIAGKREKEKGKCCFVLCCLEMENVRDRDRDLQPETIKHRRKESNFFSIDSPYNATQFTFINSTKLPIKYSFSSASNSLTGIGFFFAISALQFSLFARGRRRHEGFTWFTHGGCNWLCVWRLNRELGFLYSGSLEGSKARFKIVALGFVVVSGNGLGLLCKSKLAREGSKPRFRLAALGSVAVGSGDLCERVLTIAAEGDVQSEKVKRREDEDGFVSSCYFVMLQLIVCGSTRTELKGKVEKANVMVMTEEEEEKRVYKHVERSTASEAGAVGRKELGGGTKSGGAENGGFSKDGMGKGGILKGGTKSGAEAQKVGFCRVECRKMGCCKMVVSGMVGFSQLVSYKRRVFCELSEGCEWEMVAQMERCKEVAGCQNLEVLERDESWLQRGAPGSLRKALPCCSFPWLVKITDDNDVLLYQFGGPYSR</sequence>
<name>A0AAQ3P620_VIGMU</name>
<organism evidence="2 3">
    <name type="scientific">Vigna mungo</name>
    <name type="common">Black gram</name>
    <name type="synonym">Phaseolus mungo</name>
    <dbReference type="NCBI Taxonomy" id="3915"/>
    <lineage>
        <taxon>Eukaryota</taxon>
        <taxon>Viridiplantae</taxon>
        <taxon>Streptophyta</taxon>
        <taxon>Embryophyta</taxon>
        <taxon>Tracheophyta</taxon>
        <taxon>Spermatophyta</taxon>
        <taxon>Magnoliopsida</taxon>
        <taxon>eudicotyledons</taxon>
        <taxon>Gunneridae</taxon>
        <taxon>Pentapetalae</taxon>
        <taxon>rosids</taxon>
        <taxon>fabids</taxon>
        <taxon>Fabales</taxon>
        <taxon>Fabaceae</taxon>
        <taxon>Papilionoideae</taxon>
        <taxon>50 kb inversion clade</taxon>
        <taxon>NPAAA clade</taxon>
        <taxon>indigoferoid/millettioid clade</taxon>
        <taxon>Phaseoleae</taxon>
        <taxon>Vigna</taxon>
    </lineage>
</organism>
<reference evidence="2 3" key="1">
    <citation type="journal article" date="2023" name="Life. Sci Alliance">
        <title>Evolutionary insights into 3D genome organization and epigenetic landscape of Vigna mungo.</title>
        <authorList>
            <person name="Junaid A."/>
            <person name="Singh B."/>
            <person name="Bhatia S."/>
        </authorList>
    </citation>
    <scope>NUCLEOTIDE SEQUENCE [LARGE SCALE GENOMIC DNA]</scope>
    <source>
        <strain evidence="2">Urdbean</strain>
    </source>
</reference>
<evidence type="ECO:0000313" key="2">
    <source>
        <dbReference type="EMBL" id="WVZ21292.1"/>
    </source>
</evidence>
<keyword evidence="3" id="KW-1185">Reference proteome</keyword>
<evidence type="ECO:0000256" key="1">
    <source>
        <dbReference type="SAM" id="MobiDB-lite"/>
    </source>
</evidence>
<dbReference type="AlphaFoldDB" id="A0AAQ3P620"/>
<proteinExistence type="predicted"/>
<evidence type="ECO:0000313" key="3">
    <source>
        <dbReference type="Proteomes" id="UP001374535"/>
    </source>
</evidence>
<dbReference type="Proteomes" id="UP001374535">
    <property type="component" value="Chromosome 2"/>
</dbReference>
<accession>A0AAQ3P620</accession>